<feature type="compositionally biased region" description="Low complexity" evidence="1">
    <location>
        <begin position="133"/>
        <end position="143"/>
    </location>
</feature>
<feature type="region of interest" description="Disordered" evidence="1">
    <location>
        <begin position="1075"/>
        <end position="1168"/>
    </location>
</feature>
<dbReference type="AlphaFoldDB" id="A0AAV9HC62"/>
<feature type="compositionally biased region" description="Low complexity" evidence="1">
    <location>
        <begin position="231"/>
        <end position="244"/>
    </location>
</feature>
<feature type="compositionally biased region" description="Low complexity" evidence="1">
    <location>
        <begin position="364"/>
        <end position="375"/>
    </location>
</feature>
<evidence type="ECO:0000313" key="3">
    <source>
        <dbReference type="Proteomes" id="UP001321749"/>
    </source>
</evidence>
<dbReference type="GO" id="GO:0005096">
    <property type="term" value="F:GTPase activator activity"/>
    <property type="evidence" value="ECO:0007669"/>
    <property type="project" value="InterPro"/>
</dbReference>
<dbReference type="EMBL" id="MU865086">
    <property type="protein sequence ID" value="KAK4458018.1"/>
    <property type="molecule type" value="Genomic_DNA"/>
</dbReference>
<dbReference type="Proteomes" id="UP001321749">
    <property type="component" value="Unassembled WGS sequence"/>
</dbReference>
<feature type="compositionally biased region" description="Polar residues" evidence="1">
    <location>
        <begin position="386"/>
        <end position="396"/>
    </location>
</feature>
<feature type="compositionally biased region" description="Polar residues" evidence="1">
    <location>
        <begin position="107"/>
        <end position="120"/>
    </location>
</feature>
<feature type="compositionally biased region" description="Low complexity" evidence="1">
    <location>
        <begin position="496"/>
        <end position="507"/>
    </location>
</feature>
<feature type="compositionally biased region" description="Low complexity" evidence="1">
    <location>
        <begin position="1141"/>
        <end position="1153"/>
    </location>
</feature>
<feature type="compositionally biased region" description="Polar residues" evidence="1">
    <location>
        <begin position="153"/>
        <end position="178"/>
    </location>
</feature>
<protein>
    <submittedName>
        <fullName evidence="2">Uncharacterized protein</fullName>
    </submittedName>
</protein>
<feature type="region of interest" description="Disordered" evidence="1">
    <location>
        <begin position="786"/>
        <end position="809"/>
    </location>
</feature>
<sequence>MQAVPSLVGTGTAVAAAAAGLVFGQSFESEIPWSSPPNQTVFPSDYDGFQIQSTSPRPSTSAVATHLCHSPAEEFPYASFREVIDAGARSLSPSPTDLTRPVRPNTGAHSSRTSSRNHSFLRQGDVASRPIAESSRNSVSSRESWIKRLSLRPLSQQGSHRSSVGPDSSSQTFSNTSGVPMLGNQPPTHAGPNKLVKRSAPGQAESAGHQRRGSKSQGLTLRRPATSHQRSATLQQAQPQSQAADPPPPSAGTATKFSFDQLNLPGVFTPTSPTFRSSLRQVPAKLASFFHARRTTSLGAEASSAGQSVNRSLFPKSRISLSHGPLSHPYLTKTDSITESPATVDHAGVLREQARRSDFRESSQESTSPSESTDSAPDRRPKRSMSTHFGSASNWLTRTSSIRRPRRSTIDAKGGGAGGRYATDLADLIRDATRSPVAQLEEDLAPSNYHQESLQQFDSIPQLSDPPKSRKRNSSSPLPPLTRLSSFSIDVTRLGSSTPSSTAPPRTLHAPINYMSHSSNPPAPSSRGPSGERSITLAGSDFEMRDGMYGDDDDTDFRSDAYDSFRTVASSSRVRSVETPLDSMFDESPPSTASNSRTKRLSIQGMLGRPWDGETKITETEEEESTATPLRHGQLTETPVFRSHDDHDDELAYAAKAALELADRDFGRFSFDEDDDDDWARDDDNALSNHLSPPSSTNSRRVSPTLRHALANLGNNCSPDPPRASMSDRPRSNIFDWSEPSVPDKHDSDFLRPKTVHGKQEMDLRIGRSSSRKTAVAAHIRSQSVPLVPDPVDGSKPPPKFGTWGMGTKNVSEDWDDDFDFEEEIIIDPVGGKDSATSFSMVVPPSIQATQPSVKAHSGQIRELSLLVNDLKRLCRHGKELDILYGPAAAKWVEAENIIALASPDEEDTDEFGASTRPSMDADRSKVDDLFLDEGFDGTLLDQIDDPFEIPEPEMTKTTVVRKRSGNRRRSVFSPDDDIFGGNWPLAEDNIRLSRPRTPDPSASPSRNSAVIAVIEAMQQQRSTSMDSVNKICKSVTSPDTKLFFDTNSLQELVKRAGHLRDSLADAVRRAELLTQSPAGTPRRGHHHAHSRSHSRHNNLDGSPAFTRVFTDPATTAGSVGNTPPQQRRLPKSHSTNSVLSRASRGSADSSSGVGVTPTRMQQMMIVG</sequence>
<feature type="compositionally biased region" description="Basic and acidic residues" evidence="1">
    <location>
        <begin position="348"/>
        <end position="363"/>
    </location>
</feature>
<feature type="compositionally biased region" description="Polar residues" evidence="1">
    <location>
        <begin position="686"/>
        <end position="702"/>
    </location>
</feature>
<feature type="region of interest" description="Disordered" evidence="1">
    <location>
        <begin position="680"/>
        <end position="752"/>
    </location>
</feature>
<dbReference type="Pfam" id="PF20162">
    <property type="entry name" value="Etd1"/>
    <property type="match status" value="1"/>
</dbReference>
<name>A0AAV9HC62_9PEZI</name>
<feature type="compositionally biased region" description="Basic and acidic residues" evidence="1">
    <location>
        <begin position="742"/>
        <end position="752"/>
    </location>
</feature>
<evidence type="ECO:0000313" key="2">
    <source>
        <dbReference type="EMBL" id="KAK4458018.1"/>
    </source>
</evidence>
<feature type="region of interest" description="Disordered" evidence="1">
    <location>
        <begin position="320"/>
        <end position="420"/>
    </location>
</feature>
<dbReference type="GO" id="GO:1902412">
    <property type="term" value="P:regulation of mitotic cytokinesis"/>
    <property type="evidence" value="ECO:0007669"/>
    <property type="project" value="InterPro"/>
</dbReference>
<gene>
    <name evidence="2" type="ORF">QBC42DRAFT_28768</name>
</gene>
<accession>A0AAV9HC62</accession>
<reference evidence="2" key="2">
    <citation type="submission" date="2023-06" db="EMBL/GenBank/DDBJ databases">
        <authorList>
            <consortium name="Lawrence Berkeley National Laboratory"/>
            <person name="Mondo S.J."/>
            <person name="Hensen N."/>
            <person name="Bonometti L."/>
            <person name="Westerberg I."/>
            <person name="Brannstrom I.O."/>
            <person name="Guillou S."/>
            <person name="Cros-Aarteil S."/>
            <person name="Calhoun S."/>
            <person name="Haridas S."/>
            <person name="Kuo A."/>
            <person name="Pangilinan J."/>
            <person name="Riley R."/>
            <person name="Labutti K."/>
            <person name="Andreopoulos B."/>
            <person name="Lipzen A."/>
            <person name="Chen C."/>
            <person name="Yanf M."/>
            <person name="Daum C."/>
            <person name="Ng V."/>
            <person name="Clum A."/>
            <person name="Steindorff A."/>
            <person name="Ohm R."/>
            <person name="Martin F."/>
            <person name="Silar P."/>
            <person name="Natvig D."/>
            <person name="Lalanne C."/>
            <person name="Gautier V."/>
            <person name="Ament-Velasquez S.L."/>
            <person name="Kruys A."/>
            <person name="Hutchinson M.I."/>
            <person name="Powell A.J."/>
            <person name="Barry K."/>
            <person name="Miller A.N."/>
            <person name="Grigoriev I.V."/>
            <person name="Debuchy R."/>
            <person name="Gladieux P."/>
            <person name="Thoren M.H."/>
            <person name="Johannesson H."/>
        </authorList>
    </citation>
    <scope>NUCLEOTIDE SEQUENCE</scope>
    <source>
        <strain evidence="2">PSN324</strain>
    </source>
</reference>
<feature type="compositionally biased region" description="Polar residues" evidence="1">
    <location>
        <begin position="1113"/>
        <end position="1126"/>
    </location>
</feature>
<reference evidence="2" key="1">
    <citation type="journal article" date="2023" name="Mol. Phylogenet. Evol.">
        <title>Genome-scale phylogeny and comparative genomics of the fungal order Sordariales.</title>
        <authorList>
            <person name="Hensen N."/>
            <person name="Bonometti L."/>
            <person name="Westerberg I."/>
            <person name="Brannstrom I.O."/>
            <person name="Guillou S."/>
            <person name="Cros-Aarteil S."/>
            <person name="Calhoun S."/>
            <person name="Haridas S."/>
            <person name="Kuo A."/>
            <person name="Mondo S."/>
            <person name="Pangilinan J."/>
            <person name="Riley R."/>
            <person name="LaButti K."/>
            <person name="Andreopoulos B."/>
            <person name="Lipzen A."/>
            <person name="Chen C."/>
            <person name="Yan M."/>
            <person name="Daum C."/>
            <person name="Ng V."/>
            <person name="Clum A."/>
            <person name="Steindorff A."/>
            <person name="Ohm R.A."/>
            <person name="Martin F."/>
            <person name="Silar P."/>
            <person name="Natvig D.O."/>
            <person name="Lalanne C."/>
            <person name="Gautier V."/>
            <person name="Ament-Velasquez S.L."/>
            <person name="Kruys A."/>
            <person name="Hutchinson M.I."/>
            <person name="Powell A.J."/>
            <person name="Barry K."/>
            <person name="Miller A.N."/>
            <person name="Grigoriev I.V."/>
            <person name="Debuchy R."/>
            <person name="Gladieux P."/>
            <person name="Hiltunen Thoren M."/>
            <person name="Johannesson H."/>
        </authorList>
    </citation>
    <scope>NUCLEOTIDE SEQUENCE</scope>
    <source>
        <strain evidence="2">PSN324</strain>
    </source>
</reference>
<keyword evidence="3" id="KW-1185">Reference proteome</keyword>
<dbReference type="InterPro" id="IPR045342">
    <property type="entry name" value="Etd1"/>
</dbReference>
<feature type="region of interest" description="Disordered" evidence="1">
    <location>
        <begin position="570"/>
        <end position="634"/>
    </location>
</feature>
<comment type="caution">
    <text evidence="2">The sequence shown here is derived from an EMBL/GenBank/DDBJ whole genome shotgun (WGS) entry which is preliminary data.</text>
</comment>
<organism evidence="2 3">
    <name type="scientific">Cladorrhinum samala</name>
    <dbReference type="NCBI Taxonomy" id="585594"/>
    <lineage>
        <taxon>Eukaryota</taxon>
        <taxon>Fungi</taxon>
        <taxon>Dikarya</taxon>
        <taxon>Ascomycota</taxon>
        <taxon>Pezizomycotina</taxon>
        <taxon>Sordariomycetes</taxon>
        <taxon>Sordariomycetidae</taxon>
        <taxon>Sordariales</taxon>
        <taxon>Podosporaceae</taxon>
        <taxon>Cladorrhinum</taxon>
    </lineage>
</organism>
<feature type="compositionally biased region" description="Basic residues" evidence="1">
    <location>
        <begin position="1083"/>
        <end position="1097"/>
    </location>
</feature>
<feature type="region of interest" description="Disordered" evidence="1">
    <location>
        <begin position="904"/>
        <end position="923"/>
    </location>
</feature>
<evidence type="ECO:0000256" key="1">
    <source>
        <dbReference type="SAM" id="MobiDB-lite"/>
    </source>
</evidence>
<feature type="region of interest" description="Disordered" evidence="1">
    <location>
        <begin position="458"/>
        <end position="552"/>
    </location>
</feature>
<feature type="region of interest" description="Disordered" evidence="1">
    <location>
        <begin position="89"/>
        <end position="256"/>
    </location>
</feature>
<proteinExistence type="predicted"/>